<dbReference type="EMBL" id="HBIT01004932">
    <property type="protein sequence ID" value="CAE0616502.1"/>
    <property type="molecule type" value="Transcribed_RNA"/>
</dbReference>
<accession>A0A7S3XH70</accession>
<organism evidence="1">
    <name type="scientific">Oxyrrhis marina</name>
    <name type="common">Dinoflagellate</name>
    <dbReference type="NCBI Taxonomy" id="2969"/>
    <lineage>
        <taxon>Eukaryota</taxon>
        <taxon>Sar</taxon>
        <taxon>Alveolata</taxon>
        <taxon>Dinophyceae</taxon>
        <taxon>Oxyrrhinales</taxon>
        <taxon>Oxyrrhinaceae</taxon>
        <taxon>Oxyrrhis</taxon>
    </lineage>
</organism>
<evidence type="ECO:0000313" key="1">
    <source>
        <dbReference type="EMBL" id="CAE0616502.1"/>
    </source>
</evidence>
<proteinExistence type="predicted"/>
<dbReference type="AlphaFoldDB" id="A0A7S3XH70"/>
<protein>
    <submittedName>
        <fullName evidence="1">Uncharacterized protein</fullName>
    </submittedName>
</protein>
<name>A0A7S3XH70_OXYMA</name>
<gene>
    <name evidence="1" type="ORF">OMAR00292_LOCUS2378</name>
</gene>
<sequence>MIGEACTVEVTGTCVPSGKCPIFKGATVCVPKDARPPPFVLEACANKQDGDECSSYKGAGHCHKLNYINATVCRPDTGLPVMGAVFRAMDLFHEAKQFVADSLSPTTDSSVVV</sequence>
<reference evidence="1" key="1">
    <citation type="submission" date="2021-01" db="EMBL/GenBank/DDBJ databases">
        <authorList>
            <person name="Corre E."/>
            <person name="Pelletier E."/>
            <person name="Niang G."/>
            <person name="Scheremetjew M."/>
            <person name="Finn R."/>
            <person name="Kale V."/>
            <person name="Holt S."/>
            <person name="Cochrane G."/>
            <person name="Meng A."/>
            <person name="Brown T."/>
            <person name="Cohen L."/>
        </authorList>
    </citation>
    <scope>NUCLEOTIDE SEQUENCE</scope>
    <source>
        <strain evidence="1">CCMP1795</strain>
    </source>
</reference>